<feature type="transmembrane region" description="Helical" evidence="1">
    <location>
        <begin position="64"/>
        <end position="86"/>
    </location>
</feature>
<organism evidence="2 3">
    <name type="scientific">Ammonicoccus fulvus</name>
    <dbReference type="NCBI Taxonomy" id="3138240"/>
    <lineage>
        <taxon>Bacteria</taxon>
        <taxon>Bacillati</taxon>
        <taxon>Actinomycetota</taxon>
        <taxon>Actinomycetes</taxon>
        <taxon>Propionibacteriales</taxon>
        <taxon>Propionibacteriaceae</taxon>
        <taxon>Ammonicoccus</taxon>
    </lineage>
</organism>
<evidence type="ECO:0000313" key="2">
    <source>
        <dbReference type="EMBL" id="XAN08794.1"/>
    </source>
</evidence>
<keyword evidence="3" id="KW-1185">Reference proteome</keyword>
<protein>
    <submittedName>
        <fullName evidence="2">DUF6328 family protein</fullName>
    </submittedName>
</protein>
<feature type="transmembrane region" description="Helical" evidence="1">
    <location>
        <begin position="107"/>
        <end position="130"/>
    </location>
</feature>
<keyword evidence="1" id="KW-1133">Transmembrane helix</keyword>
<keyword evidence="1" id="KW-0812">Transmembrane</keyword>
<dbReference type="InterPro" id="IPR046291">
    <property type="entry name" value="DUF6328"/>
</dbReference>
<keyword evidence="1" id="KW-0472">Membrane</keyword>
<name>A0ABZ3FVN5_9ACTN</name>
<evidence type="ECO:0000256" key="1">
    <source>
        <dbReference type="SAM" id="Phobius"/>
    </source>
</evidence>
<gene>
    <name evidence="2" type="ORF">AADG42_16270</name>
</gene>
<accession>A0ABZ3FVN5</accession>
<feature type="transmembrane region" description="Helical" evidence="1">
    <location>
        <begin position="136"/>
        <end position="155"/>
    </location>
</feature>
<reference evidence="2 3" key="1">
    <citation type="submission" date="2024-04" db="EMBL/GenBank/DDBJ databases">
        <title>Isolation of an actinomycete strain from pig manure.</title>
        <authorList>
            <person name="Gong T."/>
            <person name="Yu Z."/>
            <person name="An M."/>
            <person name="Wei C."/>
            <person name="Yang W."/>
            <person name="Liu L."/>
        </authorList>
    </citation>
    <scope>NUCLEOTIDE SEQUENCE [LARGE SCALE GENOMIC DNA]</scope>
    <source>
        <strain evidence="2 3">ZF39</strain>
    </source>
</reference>
<dbReference type="Proteomes" id="UP001442841">
    <property type="component" value="Chromosome"/>
</dbReference>
<dbReference type="EMBL" id="CP154795">
    <property type="protein sequence ID" value="XAN08794.1"/>
    <property type="molecule type" value="Genomic_DNA"/>
</dbReference>
<dbReference type="Pfam" id="PF19853">
    <property type="entry name" value="DUF6328"/>
    <property type="match status" value="1"/>
</dbReference>
<sequence>MSDGVRDPDDSTRDELPGERLDRNWNELLQEMRVIQTGIQILFGFLLTVPFQPRFVQLTQSERVMFVILLALVALSTVINLAPILAHRLVFQQRRKAWLVALANRSAIIAIALLGLALVAGLGLVINLTFGEVPGYWAAGLLAVVILLAWLVAPLRMRRHRAEER</sequence>
<proteinExistence type="predicted"/>
<dbReference type="RefSeq" id="WP_425310222.1">
    <property type="nucleotide sequence ID" value="NZ_CP154795.1"/>
</dbReference>
<evidence type="ECO:0000313" key="3">
    <source>
        <dbReference type="Proteomes" id="UP001442841"/>
    </source>
</evidence>